<dbReference type="GO" id="GO:0030170">
    <property type="term" value="F:pyridoxal phosphate binding"/>
    <property type="evidence" value="ECO:0007669"/>
    <property type="project" value="InterPro"/>
</dbReference>
<dbReference type="RefSeq" id="WP_092658139.1">
    <property type="nucleotide sequence ID" value="NZ_FOCX01000003.1"/>
</dbReference>
<proteinExistence type="inferred from homology"/>
<dbReference type="EC" id="2.6.1.118" evidence="6"/>
<dbReference type="GO" id="GO:0005737">
    <property type="term" value="C:cytoplasm"/>
    <property type="evidence" value="ECO:0007669"/>
    <property type="project" value="UniProtKB-SubCell"/>
</dbReference>
<dbReference type="CDD" id="cd00610">
    <property type="entry name" value="OAT_like"/>
    <property type="match status" value="1"/>
</dbReference>
<dbReference type="GO" id="GO:0008483">
    <property type="term" value="F:transaminase activity"/>
    <property type="evidence" value="ECO:0007669"/>
    <property type="project" value="UniProtKB-UniRule"/>
</dbReference>
<dbReference type="InterPro" id="IPR049704">
    <property type="entry name" value="Aminotrans_3_PPA_site"/>
</dbReference>
<reference evidence="8" key="1">
    <citation type="submission" date="2016-10" db="EMBL/GenBank/DDBJ databases">
        <authorList>
            <person name="Varghese N."/>
            <person name="Submissions S."/>
        </authorList>
    </citation>
    <scope>NUCLEOTIDE SEQUENCE [LARGE SCALE GENOMIC DNA]</scope>
    <source>
        <strain evidence="8">IBRC-M 10043</strain>
    </source>
</reference>
<dbReference type="GO" id="GO:0042450">
    <property type="term" value="P:L-arginine biosynthetic process via ornithine"/>
    <property type="evidence" value="ECO:0007669"/>
    <property type="project" value="UniProtKB-UniRule"/>
</dbReference>
<feature type="binding site" evidence="6">
    <location>
        <position position="122"/>
    </location>
    <ligand>
        <name>pyridoxal 5'-phosphate</name>
        <dbReference type="ChEBI" id="CHEBI:597326"/>
    </ligand>
</feature>
<dbReference type="InterPro" id="IPR037537">
    <property type="entry name" value="LysJ"/>
</dbReference>
<dbReference type="PIRSF" id="PIRSF000521">
    <property type="entry name" value="Transaminase_4ab_Lys_Orn"/>
    <property type="match status" value="1"/>
</dbReference>
<dbReference type="NCBIfam" id="TIGR00707">
    <property type="entry name" value="argD"/>
    <property type="match status" value="1"/>
</dbReference>
<evidence type="ECO:0000256" key="5">
    <source>
        <dbReference type="ARBA" id="ARBA00022898"/>
    </source>
</evidence>
<dbReference type="HAMAP" id="MF_02084">
    <property type="entry name" value="LysJ_aminotrans_3"/>
    <property type="match status" value="1"/>
</dbReference>
<keyword evidence="1 6" id="KW-0963">Cytoplasm</keyword>
<evidence type="ECO:0000256" key="4">
    <source>
        <dbReference type="ARBA" id="ARBA00022679"/>
    </source>
</evidence>
<keyword evidence="4 6" id="KW-0808">Transferase</keyword>
<dbReference type="EC" id="2.6.1.124" evidence="6"/>
<comment type="subcellular location">
    <subcellularLocation>
        <location evidence="6">Cytoplasm</location>
    </subcellularLocation>
</comment>
<sequence length="379" mass="40275">MTGFVFNEKPIQIERGEGAYLYGSDGTEYLDMGASYACVPLGHDHPAVQSAVRDQLDDLTYVQASYPVETRTRLYDLLAETAPGDIDYTWLCNSGTEANEAALKFARSATGDSKIVATMQGFHGRTMGALATTWKDKYKKPYEPLIGDVEFVPYDDPEAMAEAVDEETAAVIVEPVQGEGGINPASDAFLQRTREVTADAGAALIFDEVQTGMGRTGSLWASAEADVVPDMITSAKGLGNGLPIGATLCREWIAENYGSHASTFSGGPVISAAAEATVETILDDGVTENAARIGSYIQDRLDDELGDDVREVRGEGLMIGVEVGRGANRVLKELALNHGVLALPAGRTVVRLLPPLTITEDHADEVVDALVATIGEGDA</sequence>
<dbReference type="GO" id="GO:0019878">
    <property type="term" value="P:lysine biosynthetic process via aminoadipic acid"/>
    <property type="evidence" value="ECO:0007669"/>
    <property type="project" value="UniProtKB-UniRule"/>
</dbReference>
<evidence type="ECO:0000256" key="6">
    <source>
        <dbReference type="HAMAP-Rule" id="MF_02084"/>
    </source>
</evidence>
<dbReference type="PANTHER" id="PTHR11986:SF79">
    <property type="entry name" value="ACETYLORNITHINE AMINOTRANSFERASE, MITOCHONDRIAL"/>
    <property type="match status" value="1"/>
</dbReference>
<keyword evidence="6" id="KW-0457">Lysine biosynthesis</keyword>
<evidence type="ECO:0000256" key="1">
    <source>
        <dbReference type="ARBA" id="ARBA00022490"/>
    </source>
</evidence>
<dbReference type="UniPathway" id="UPA00068"/>
<comment type="catalytic activity">
    <reaction evidence="6">
        <text>[amino-group carrier protein]-C-terminal-gamma-(L-ornithyl)-L-glutamate + 2-oxoglutarate = [amino-group carrier protein]-C-terminal-gamma-(L-glutamyl-5-semialdehyde)-L-glutamate + L-glutamate</text>
        <dbReference type="Rhea" id="RHEA:52672"/>
        <dbReference type="Rhea" id="RHEA-COMP:13327"/>
        <dbReference type="Rhea" id="RHEA-COMP:13328"/>
        <dbReference type="ChEBI" id="CHEBI:16810"/>
        <dbReference type="ChEBI" id="CHEBI:29985"/>
        <dbReference type="ChEBI" id="CHEBI:136761"/>
        <dbReference type="ChEBI" id="CHEBI:136763"/>
        <dbReference type="EC" id="2.6.1.124"/>
    </reaction>
</comment>
<dbReference type="EMBL" id="FOCX01000003">
    <property type="protein sequence ID" value="SEN46463.1"/>
    <property type="molecule type" value="Genomic_DNA"/>
</dbReference>
<dbReference type="Pfam" id="PF00202">
    <property type="entry name" value="Aminotran_3"/>
    <property type="match status" value="1"/>
</dbReference>
<keyword evidence="5 6" id="KW-0663">Pyridoxal phosphate</keyword>
<dbReference type="InterPro" id="IPR015422">
    <property type="entry name" value="PyrdxlP-dep_Trfase_small"/>
</dbReference>
<evidence type="ECO:0000313" key="8">
    <source>
        <dbReference type="Proteomes" id="UP000198775"/>
    </source>
</evidence>
<dbReference type="PANTHER" id="PTHR11986">
    <property type="entry name" value="AMINOTRANSFERASE CLASS III"/>
    <property type="match status" value="1"/>
</dbReference>
<accession>A0A1H8GR46</accession>
<dbReference type="OrthoDB" id="85346at2157"/>
<keyword evidence="2 6" id="KW-0032">Aminotransferase</keyword>
<feature type="binding site" evidence="6">
    <location>
        <position position="263"/>
    </location>
    <ligand>
        <name>pyridoxal 5'-phosphate</name>
        <dbReference type="ChEBI" id="CHEBI:597326"/>
    </ligand>
</feature>
<feature type="binding site" evidence="6">
    <location>
        <begin position="95"/>
        <end position="96"/>
    </location>
    <ligand>
        <name>pyridoxal 5'-phosphate</name>
        <dbReference type="ChEBI" id="CHEBI:597326"/>
    </ligand>
</feature>
<keyword evidence="8" id="KW-1185">Reference proteome</keyword>
<dbReference type="PROSITE" id="PS00600">
    <property type="entry name" value="AA_TRANSFER_CLASS_3"/>
    <property type="match status" value="1"/>
</dbReference>
<feature type="binding site" evidence="6">
    <location>
        <begin position="207"/>
        <end position="210"/>
    </location>
    <ligand>
        <name>pyridoxal 5'-phosphate</name>
        <dbReference type="ChEBI" id="CHEBI:597326"/>
    </ligand>
</feature>
<name>A0A1H8GR46_9EURY</name>
<dbReference type="InterPro" id="IPR004636">
    <property type="entry name" value="AcOrn/SuccOrn_fam"/>
</dbReference>
<dbReference type="Gene3D" id="3.90.1150.10">
    <property type="entry name" value="Aspartate Aminotransferase, domain 1"/>
    <property type="match status" value="1"/>
</dbReference>
<comment type="cofactor">
    <cofactor evidence="6">
        <name>pyridoxal 5'-phosphate</name>
        <dbReference type="ChEBI" id="CHEBI:597326"/>
    </cofactor>
    <text evidence="6">Binds 1 pyridoxal phosphate per subunit.</text>
</comment>
<organism evidence="7 8">
    <name type="scientific">Halorientalis persicus</name>
    <dbReference type="NCBI Taxonomy" id="1367881"/>
    <lineage>
        <taxon>Archaea</taxon>
        <taxon>Methanobacteriati</taxon>
        <taxon>Methanobacteriota</taxon>
        <taxon>Stenosarchaea group</taxon>
        <taxon>Halobacteria</taxon>
        <taxon>Halobacteriales</taxon>
        <taxon>Haloarculaceae</taxon>
        <taxon>Halorientalis</taxon>
    </lineage>
</organism>
<feature type="modified residue" description="N6-(pyridoxal phosphate)lysine" evidence="6">
    <location>
        <position position="236"/>
    </location>
</feature>
<keyword evidence="3 6" id="KW-0028">Amino-acid biosynthesis</keyword>
<evidence type="ECO:0000256" key="2">
    <source>
        <dbReference type="ARBA" id="ARBA00022576"/>
    </source>
</evidence>
<comment type="subunit">
    <text evidence="6">Homodimer.</text>
</comment>
<keyword evidence="6" id="KW-0055">Arginine biosynthesis</keyword>
<evidence type="ECO:0000256" key="3">
    <source>
        <dbReference type="ARBA" id="ARBA00022605"/>
    </source>
</evidence>
<comment type="pathway">
    <text evidence="6">Amino-acid biosynthesis; L-lysine biosynthesis via AAA pathway; L-lysine from L-alpha-aminoadipate (Thermus route): step 4/5.</text>
</comment>
<dbReference type="SUPFAM" id="SSF53383">
    <property type="entry name" value="PLP-dependent transferases"/>
    <property type="match status" value="1"/>
</dbReference>
<dbReference type="InterPro" id="IPR015421">
    <property type="entry name" value="PyrdxlP-dep_Trfase_major"/>
</dbReference>
<feature type="binding site" evidence="6">
    <location>
        <position position="262"/>
    </location>
    <ligand>
        <name>substrate</name>
    </ligand>
</feature>
<gene>
    <name evidence="6" type="primary">lysJ</name>
    <name evidence="7" type="ORF">SAMN05216388_1003178</name>
</gene>
<dbReference type="InterPro" id="IPR015424">
    <property type="entry name" value="PyrdxlP-dep_Trfase"/>
</dbReference>
<comment type="catalytic activity">
    <reaction evidence="6">
        <text>[amino-group carrier protein]-C-terminal-gamma-(L-lysyl)-L-glutamate + 2-oxoglutarate = [amino-group carrier protein]-C-terminal-N-(1-carboxy-5-oxopentan-1-yl)-L-glutamine + L-glutamate</text>
        <dbReference type="Rhea" id="RHEA:41952"/>
        <dbReference type="Rhea" id="RHEA-COMP:9714"/>
        <dbReference type="Rhea" id="RHEA-COMP:9715"/>
        <dbReference type="ChEBI" id="CHEBI:16810"/>
        <dbReference type="ChEBI" id="CHEBI:29985"/>
        <dbReference type="ChEBI" id="CHEBI:78501"/>
        <dbReference type="ChEBI" id="CHEBI:78526"/>
        <dbReference type="EC" id="2.6.1.118"/>
    </reaction>
</comment>
<dbReference type="AlphaFoldDB" id="A0A1H8GR46"/>
<dbReference type="Proteomes" id="UP000198775">
    <property type="component" value="Unassembled WGS sequence"/>
</dbReference>
<dbReference type="Gene3D" id="3.40.640.10">
    <property type="entry name" value="Type I PLP-dependent aspartate aminotransferase-like (Major domain)"/>
    <property type="match status" value="1"/>
</dbReference>
<dbReference type="FunFam" id="3.40.640.10:FF:000004">
    <property type="entry name" value="Acetylornithine aminotransferase"/>
    <property type="match status" value="1"/>
</dbReference>
<feature type="binding site" evidence="6">
    <location>
        <position position="125"/>
    </location>
    <ligand>
        <name>substrate</name>
    </ligand>
</feature>
<comment type="similarity">
    <text evidence="6">Belongs to the class-III pyridoxal-phosphate-dependent aminotransferase family. LysJ subfamily.</text>
</comment>
<dbReference type="InterPro" id="IPR005814">
    <property type="entry name" value="Aminotrans_3"/>
</dbReference>
<dbReference type="GO" id="GO:0042802">
    <property type="term" value="F:identical protein binding"/>
    <property type="evidence" value="ECO:0007669"/>
    <property type="project" value="TreeGrafter"/>
</dbReference>
<comment type="pathway">
    <text evidence="6">Amino-acid biosynthesis; L-arginine biosynthesis.</text>
</comment>
<comment type="function">
    <text evidence="6">Involved in both the arginine and lysine biosynthetic pathways.</text>
</comment>
<protein>
    <recommendedName>
        <fullName evidence="6">Putative [LysW]-aminoadipate semialdehyde/glutamate semialdehyde transaminase</fullName>
        <ecNumber evidence="6">2.6.1.118</ecNumber>
        <ecNumber evidence="6">2.6.1.124</ecNumber>
    </recommendedName>
</protein>
<dbReference type="UniPathway" id="UPA00033">
    <property type="reaction ID" value="UER00038"/>
</dbReference>
<dbReference type="InterPro" id="IPR050103">
    <property type="entry name" value="Class-III_PLP-dep_AT"/>
</dbReference>
<evidence type="ECO:0000313" key="7">
    <source>
        <dbReference type="EMBL" id="SEN46463.1"/>
    </source>
</evidence>